<dbReference type="Proteomes" id="UP000527355">
    <property type="component" value="Unassembled WGS sequence"/>
</dbReference>
<reference evidence="1 2" key="1">
    <citation type="journal article" date="2020" name="Nature">
        <title>Six reference-quality genomes reveal evolution of bat adaptations.</title>
        <authorList>
            <person name="Jebb D."/>
            <person name="Huang Z."/>
            <person name="Pippel M."/>
            <person name="Hughes G.M."/>
            <person name="Lavrichenko K."/>
            <person name="Devanna P."/>
            <person name="Winkler S."/>
            <person name="Jermiin L.S."/>
            <person name="Skirmuntt E.C."/>
            <person name="Katzourakis A."/>
            <person name="Burkitt-Gray L."/>
            <person name="Ray D.A."/>
            <person name="Sullivan K.A.M."/>
            <person name="Roscito J.G."/>
            <person name="Kirilenko B.M."/>
            <person name="Davalos L.M."/>
            <person name="Corthals A.P."/>
            <person name="Power M.L."/>
            <person name="Jones G."/>
            <person name="Ransome R.D."/>
            <person name="Dechmann D.K.N."/>
            <person name="Locatelli A.G."/>
            <person name="Puechmaille S.J."/>
            <person name="Fedrigo O."/>
            <person name="Jarvis E.D."/>
            <person name="Hiller M."/>
            <person name="Vernes S.C."/>
            <person name="Myers E.W."/>
            <person name="Teeling E.C."/>
        </authorList>
    </citation>
    <scope>NUCLEOTIDE SEQUENCE [LARGE SCALE GENOMIC DNA]</scope>
    <source>
        <strain evidence="1">MMyoMyo1</strain>
        <tissue evidence="1">Flight muscle</tissue>
    </source>
</reference>
<evidence type="ECO:0000313" key="2">
    <source>
        <dbReference type="Proteomes" id="UP000527355"/>
    </source>
</evidence>
<comment type="caution">
    <text evidence="1">The sequence shown here is derived from an EMBL/GenBank/DDBJ whole genome shotgun (WGS) entry which is preliminary data.</text>
</comment>
<organism evidence="1 2">
    <name type="scientific">Myotis myotis</name>
    <name type="common">Greater mouse-eared bat</name>
    <name type="synonym">Vespertilio myotis</name>
    <dbReference type="NCBI Taxonomy" id="51298"/>
    <lineage>
        <taxon>Eukaryota</taxon>
        <taxon>Metazoa</taxon>
        <taxon>Chordata</taxon>
        <taxon>Craniata</taxon>
        <taxon>Vertebrata</taxon>
        <taxon>Euteleostomi</taxon>
        <taxon>Mammalia</taxon>
        <taxon>Eutheria</taxon>
        <taxon>Laurasiatheria</taxon>
        <taxon>Chiroptera</taxon>
        <taxon>Yangochiroptera</taxon>
        <taxon>Vespertilionidae</taxon>
        <taxon>Myotis</taxon>
    </lineage>
</organism>
<evidence type="ECO:0000313" key="1">
    <source>
        <dbReference type="EMBL" id="KAF6378729.1"/>
    </source>
</evidence>
<gene>
    <name evidence="1" type="ORF">mMyoMyo1_009655</name>
</gene>
<accession>A0A7J7ZXD0</accession>
<dbReference type="AlphaFoldDB" id="A0A7J7ZXD0"/>
<keyword evidence="2" id="KW-1185">Reference proteome</keyword>
<protein>
    <submittedName>
        <fullName evidence="1">Uncharacterized protein</fullName>
    </submittedName>
</protein>
<sequence length="129" mass="14079">MQIKLDLYVNVYIVQPFLLDAKFKHTALLVVCLLGQKLGDNVVSLSQLSAVSTLFLMGKFFIKPFFTKTQGCFLQYPCYPHSGAKSEASLALPLCPQASPRAMFDSSPLLFLVNVGAGVRVQGGCFLSL</sequence>
<name>A0A7J7ZXD0_MYOMY</name>
<proteinExistence type="predicted"/>
<dbReference type="EMBL" id="JABWUV010000002">
    <property type="protein sequence ID" value="KAF6378729.1"/>
    <property type="molecule type" value="Genomic_DNA"/>
</dbReference>